<name>A0A0R3PXY6_ANGCS</name>
<organism evidence="4">
    <name type="scientific">Angiostrongylus costaricensis</name>
    <name type="common">Nematode worm</name>
    <dbReference type="NCBI Taxonomy" id="334426"/>
    <lineage>
        <taxon>Eukaryota</taxon>
        <taxon>Metazoa</taxon>
        <taxon>Ecdysozoa</taxon>
        <taxon>Nematoda</taxon>
        <taxon>Chromadorea</taxon>
        <taxon>Rhabditida</taxon>
        <taxon>Rhabditina</taxon>
        <taxon>Rhabditomorpha</taxon>
        <taxon>Strongyloidea</taxon>
        <taxon>Metastrongylidae</taxon>
        <taxon>Angiostrongylus</taxon>
    </lineage>
</organism>
<evidence type="ECO:0000313" key="3">
    <source>
        <dbReference type="Proteomes" id="UP000267027"/>
    </source>
</evidence>
<reference evidence="2 3" key="2">
    <citation type="submission" date="2018-11" db="EMBL/GenBank/DDBJ databases">
        <authorList>
            <consortium name="Pathogen Informatics"/>
        </authorList>
    </citation>
    <scope>NUCLEOTIDE SEQUENCE [LARGE SCALE GENOMIC DNA]</scope>
    <source>
        <strain evidence="2 3">Costa Rica</strain>
    </source>
</reference>
<keyword evidence="3" id="KW-1185">Reference proteome</keyword>
<evidence type="ECO:0000313" key="2">
    <source>
        <dbReference type="EMBL" id="VDM62801.1"/>
    </source>
</evidence>
<dbReference type="Proteomes" id="UP000267027">
    <property type="component" value="Unassembled WGS sequence"/>
</dbReference>
<evidence type="ECO:0000313" key="4">
    <source>
        <dbReference type="WBParaSite" id="ACOC_0001121501-mRNA-1"/>
    </source>
</evidence>
<feature type="region of interest" description="Disordered" evidence="1">
    <location>
        <begin position="70"/>
        <end position="95"/>
    </location>
</feature>
<evidence type="ECO:0000256" key="1">
    <source>
        <dbReference type="SAM" id="MobiDB-lite"/>
    </source>
</evidence>
<reference evidence="4" key="1">
    <citation type="submission" date="2017-02" db="UniProtKB">
        <authorList>
            <consortium name="WormBaseParasite"/>
        </authorList>
    </citation>
    <scope>IDENTIFICATION</scope>
</reference>
<protein>
    <submittedName>
        <fullName evidence="2 4">Uncharacterized protein</fullName>
    </submittedName>
</protein>
<gene>
    <name evidence="2" type="ORF">ACOC_LOCUS11216</name>
</gene>
<dbReference type="EMBL" id="UYYA01004641">
    <property type="protein sequence ID" value="VDM62801.1"/>
    <property type="molecule type" value="Genomic_DNA"/>
</dbReference>
<sequence length="167" mass="18217">MRLWSANQNPVRCTLDEFIPEKQKCGSSHVRGELHAKTPSLGLEKKPSGLHPNYSTERLGGVWAPSGMMGARRPPGCHQRTEPTVGSVGGTHGRVLRPSLRAPLRRPVAMATAVRPDHANIAAFSPPYIPRSKSTLVITQFGSTQFVLSCIDTVAQVLKTFALLRKE</sequence>
<accession>A0A0R3PXY6</accession>
<dbReference type="AlphaFoldDB" id="A0A0R3PXY6"/>
<proteinExistence type="predicted"/>
<dbReference type="WBParaSite" id="ACOC_0001121501-mRNA-1">
    <property type="protein sequence ID" value="ACOC_0001121501-mRNA-1"/>
    <property type="gene ID" value="ACOC_0001121501"/>
</dbReference>